<name>A0A4S3J3L7_9EURO</name>
<dbReference type="SUPFAM" id="SSF50129">
    <property type="entry name" value="GroES-like"/>
    <property type="match status" value="1"/>
</dbReference>
<evidence type="ECO:0000256" key="1">
    <source>
        <dbReference type="ARBA" id="ARBA00008072"/>
    </source>
</evidence>
<comment type="caution">
    <text evidence="5">The sequence shown here is derived from an EMBL/GenBank/DDBJ whole genome shotgun (WGS) entry which is preliminary data.</text>
</comment>
<evidence type="ECO:0000313" key="5">
    <source>
        <dbReference type="EMBL" id="THC88607.1"/>
    </source>
</evidence>
<evidence type="ECO:0000256" key="3">
    <source>
        <dbReference type="ARBA" id="ARBA00022857"/>
    </source>
</evidence>
<dbReference type="Gene3D" id="3.90.180.10">
    <property type="entry name" value="Medium-chain alcohol dehydrogenases, catalytic domain"/>
    <property type="match status" value="1"/>
</dbReference>
<evidence type="ECO:0000313" key="6">
    <source>
        <dbReference type="Proteomes" id="UP000308092"/>
    </source>
</evidence>
<dbReference type="SUPFAM" id="SSF51735">
    <property type="entry name" value="NAD(P)-binding Rossmann-fold domains"/>
    <property type="match status" value="1"/>
</dbReference>
<protein>
    <submittedName>
        <fullName evidence="5">Uncharacterized protein</fullName>
    </submittedName>
</protein>
<keyword evidence="3" id="KW-0521">NADP</keyword>
<comment type="similarity">
    <text evidence="1">Belongs to the zinc-containing alcohol dehydrogenase family.</text>
</comment>
<proteinExistence type="inferred from homology"/>
<dbReference type="GO" id="GO:0016651">
    <property type="term" value="F:oxidoreductase activity, acting on NAD(P)H"/>
    <property type="evidence" value="ECO:0007669"/>
    <property type="project" value="InterPro"/>
</dbReference>
<dbReference type="AlphaFoldDB" id="A0A4S3J3L7"/>
<reference evidence="5 6" key="1">
    <citation type="submission" date="2019-03" db="EMBL/GenBank/DDBJ databases">
        <title>The genome sequence of a newly discovered highly antifungal drug resistant Aspergillus species, Aspergillus tanneri NIH 1004.</title>
        <authorList>
            <person name="Mounaud S."/>
            <person name="Singh I."/>
            <person name="Joardar V."/>
            <person name="Pakala S."/>
            <person name="Pakala S."/>
            <person name="Venepally P."/>
            <person name="Hoover J."/>
            <person name="Nierman W."/>
            <person name="Chung J."/>
            <person name="Losada L."/>
        </authorList>
    </citation>
    <scope>NUCLEOTIDE SEQUENCE [LARGE SCALE GENOMIC DNA]</scope>
    <source>
        <strain evidence="5 6">NIH1004</strain>
    </source>
</reference>
<keyword evidence="2" id="KW-0547">Nucleotide-binding</keyword>
<evidence type="ECO:0000256" key="4">
    <source>
        <dbReference type="ARBA" id="ARBA00023002"/>
    </source>
</evidence>
<accession>A0A4S3J3L7</accession>
<dbReference type="PANTHER" id="PTHR45348:SF2">
    <property type="entry name" value="ZINC-TYPE ALCOHOL DEHYDROGENASE-LIKE PROTEIN C2E1P3.01"/>
    <property type="match status" value="1"/>
</dbReference>
<organism evidence="5 6">
    <name type="scientific">Aspergillus tanneri</name>
    <dbReference type="NCBI Taxonomy" id="1220188"/>
    <lineage>
        <taxon>Eukaryota</taxon>
        <taxon>Fungi</taxon>
        <taxon>Dikarya</taxon>
        <taxon>Ascomycota</taxon>
        <taxon>Pezizomycotina</taxon>
        <taxon>Eurotiomycetes</taxon>
        <taxon>Eurotiomycetidae</taxon>
        <taxon>Eurotiales</taxon>
        <taxon>Aspergillaceae</taxon>
        <taxon>Aspergillus</taxon>
        <taxon>Aspergillus subgen. Circumdati</taxon>
    </lineage>
</organism>
<keyword evidence="4" id="KW-0560">Oxidoreductase</keyword>
<dbReference type="Gene3D" id="3.40.50.720">
    <property type="entry name" value="NAD(P)-binding Rossmann-like Domain"/>
    <property type="match status" value="2"/>
</dbReference>
<dbReference type="GO" id="GO:0000166">
    <property type="term" value="F:nucleotide binding"/>
    <property type="evidence" value="ECO:0007669"/>
    <property type="project" value="UniProtKB-KW"/>
</dbReference>
<dbReference type="InterPro" id="IPR047122">
    <property type="entry name" value="Trans-enoyl_RdTase-like"/>
</dbReference>
<evidence type="ECO:0000256" key="2">
    <source>
        <dbReference type="ARBA" id="ARBA00022741"/>
    </source>
</evidence>
<dbReference type="STRING" id="1220188.A0A4S3J3L7"/>
<keyword evidence="6" id="KW-1185">Reference proteome</keyword>
<dbReference type="InterPro" id="IPR036291">
    <property type="entry name" value="NAD(P)-bd_dom_sf"/>
</dbReference>
<sequence length="191" mass="20235">MTRRVVIEDYCGIVEKIGPEAQRFSIGDRIFGQWHILSGGPDQAGLQQFCILDADSAAPISSHHSFGQAVMFPINAIASFIALFDPSGSGFGKIVTTASVCDDSGQLLCDLGATHVIYRKAANVEVQIRAIVGGGLLYTLDTVNGDYSGGLSHPLALSLLSTTKKKTLATLVRGEADHAIAASKWRASRST</sequence>
<dbReference type="VEuPathDB" id="FungiDB:EYZ11_011948"/>
<dbReference type="InterPro" id="IPR011032">
    <property type="entry name" value="GroES-like_sf"/>
</dbReference>
<dbReference type="PANTHER" id="PTHR45348">
    <property type="entry name" value="HYPOTHETICAL OXIDOREDUCTASE (EUROFUNG)"/>
    <property type="match status" value="1"/>
</dbReference>
<dbReference type="EMBL" id="SOSA01000805">
    <property type="protein sequence ID" value="THC88607.1"/>
    <property type="molecule type" value="Genomic_DNA"/>
</dbReference>
<gene>
    <name evidence="5" type="ORF">EYZ11_011948</name>
</gene>
<dbReference type="Proteomes" id="UP000308092">
    <property type="component" value="Unassembled WGS sequence"/>
</dbReference>